<dbReference type="Proteomes" id="UP000789390">
    <property type="component" value="Unassembled WGS sequence"/>
</dbReference>
<dbReference type="GO" id="GO:0008270">
    <property type="term" value="F:zinc ion binding"/>
    <property type="evidence" value="ECO:0007669"/>
    <property type="project" value="UniProtKB-KW"/>
</dbReference>
<keyword evidence="5" id="KW-1185">Reference proteome</keyword>
<organism evidence="4 5">
    <name type="scientific">Daphnia galeata</name>
    <dbReference type="NCBI Taxonomy" id="27404"/>
    <lineage>
        <taxon>Eukaryota</taxon>
        <taxon>Metazoa</taxon>
        <taxon>Ecdysozoa</taxon>
        <taxon>Arthropoda</taxon>
        <taxon>Crustacea</taxon>
        <taxon>Branchiopoda</taxon>
        <taxon>Diplostraca</taxon>
        <taxon>Cladocera</taxon>
        <taxon>Anomopoda</taxon>
        <taxon>Daphniidae</taxon>
        <taxon>Daphnia</taxon>
    </lineage>
</organism>
<sequence length="417" mass="47029">MALPNPFTCGGGVSNPNFTPISLPKNPTLNPGPGLPHAPQSQYSSVSVTKTFNESKHSNFGFQKNGFQGSQYQCFSCDRCDRSFKSQELLDSHISEHISCGINGCPFVAHPKIVERHIQMQHETGLADQIMRLNTPEEIQKWREERKNRFPSTANVARRQAEQKEKLERGEVLYEPKKRFAKDRNGDKREKGKGWDARRNQNRKNNRPNANETRFNMPIQQVKSEFSQELLSTNGTKSFNATKTQEGRIVEGKKELSDGELDSDNEEGKVKTTANAGSNALANLMSYASYSEGEEADEKKPKLVPEEEMVSKIVKIEKTELSLTKPSKQVKRRKKAKAQKNVASVSAVKDLIRPKSLTLLQKLLQGEILHERNVILQCVHYIVQQNFFGLDKGNMPRSDLLAEVDTFIPQTNESSVN</sequence>
<dbReference type="Pfam" id="PF10453">
    <property type="entry name" value="NUFIP1"/>
    <property type="match status" value="1"/>
</dbReference>
<evidence type="ECO:0000256" key="1">
    <source>
        <dbReference type="PROSITE-ProRule" id="PRU00042"/>
    </source>
</evidence>
<reference evidence="4" key="1">
    <citation type="submission" date="2021-11" db="EMBL/GenBank/DDBJ databases">
        <authorList>
            <person name="Schell T."/>
        </authorList>
    </citation>
    <scope>NUCLEOTIDE SEQUENCE</scope>
    <source>
        <strain evidence="4">M5</strain>
    </source>
</reference>
<evidence type="ECO:0000259" key="3">
    <source>
        <dbReference type="PROSITE" id="PS50157"/>
    </source>
</evidence>
<feature type="region of interest" description="Disordered" evidence="2">
    <location>
        <begin position="176"/>
        <end position="216"/>
    </location>
</feature>
<comment type="caution">
    <text evidence="4">The sequence shown here is derived from an EMBL/GenBank/DDBJ whole genome shotgun (WGS) entry which is preliminary data.</text>
</comment>
<dbReference type="GO" id="GO:0000492">
    <property type="term" value="P:box C/D snoRNP assembly"/>
    <property type="evidence" value="ECO:0007669"/>
    <property type="project" value="TreeGrafter"/>
</dbReference>
<dbReference type="InterPro" id="IPR019496">
    <property type="entry name" value="NUFIP1_cons_dom"/>
</dbReference>
<feature type="compositionally biased region" description="Basic and acidic residues" evidence="2">
    <location>
        <begin position="245"/>
        <end position="257"/>
    </location>
</feature>
<feature type="region of interest" description="Disordered" evidence="2">
    <location>
        <begin position="236"/>
        <end position="270"/>
    </location>
</feature>
<dbReference type="GO" id="GO:0005634">
    <property type="term" value="C:nucleus"/>
    <property type="evidence" value="ECO:0007669"/>
    <property type="project" value="TreeGrafter"/>
</dbReference>
<dbReference type="PANTHER" id="PTHR13309">
    <property type="entry name" value="NUCLEAR FRAGILE X MENTAL RETARDATION PROTEIN INTERACTING PROTEIN 1"/>
    <property type="match status" value="1"/>
</dbReference>
<dbReference type="PANTHER" id="PTHR13309:SF0">
    <property type="entry name" value="FMR1-INTERACTING PROTEIN NUFIP1"/>
    <property type="match status" value="1"/>
</dbReference>
<keyword evidence="1" id="KW-0862">Zinc</keyword>
<evidence type="ECO:0000256" key="2">
    <source>
        <dbReference type="SAM" id="MobiDB-lite"/>
    </source>
</evidence>
<dbReference type="SMART" id="SM00355">
    <property type="entry name" value="ZnF_C2H2"/>
    <property type="match status" value="2"/>
</dbReference>
<feature type="domain" description="C2H2-type" evidence="3">
    <location>
        <begin position="75"/>
        <end position="97"/>
    </location>
</feature>
<dbReference type="GO" id="GO:0003723">
    <property type="term" value="F:RNA binding"/>
    <property type="evidence" value="ECO:0007669"/>
    <property type="project" value="InterPro"/>
</dbReference>
<evidence type="ECO:0000313" key="5">
    <source>
        <dbReference type="Proteomes" id="UP000789390"/>
    </source>
</evidence>
<feature type="compositionally biased region" description="Basic and acidic residues" evidence="2">
    <location>
        <begin position="176"/>
        <end position="199"/>
    </location>
</feature>
<dbReference type="PROSITE" id="PS00028">
    <property type="entry name" value="ZINC_FINGER_C2H2_1"/>
    <property type="match status" value="1"/>
</dbReference>
<dbReference type="EMBL" id="CAKKLH010000336">
    <property type="protein sequence ID" value="CAH0113228.1"/>
    <property type="molecule type" value="Genomic_DNA"/>
</dbReference>
<evidence type="ECO:0000313" key="4">
    <source>
        <dbReference type="EMBL" id="CAH0113228.1"/>
    </source>
</evidence>
<dbReference type="AlphaFoldDB" id="A0A8J2S494"/>
<protein>
    <recommendedName>
        <fullName evidence="3">C2H2-type domain-containing protein</fullName>
    </recommendedName>
</protein>
<proteinExistence type="predicted"/>
<feature type="region of interest" description="Disordered" evidence="2">
    <location>
        <begin position="20"/>
        <end position="44"/>
    </location>
</feature>
<name>A0A8J2S494_9CRUS</name>
<keyword evidence="1" id="KW-0479">Metal-binding</keyword>
<feature type="compositionally biased region" description="Polar residues" evidence="2">
    <location>
        <begin position="20"/>
        <end position="29"/>
    </location>
</feature>
<dbReference type="InterPro" id="IPR039136">
    <property type="entry name" value="NUFIP1-like"/>
</dbReference>
<accession>A0A8J2S494</accession>
<gene>
    <name evidence="4" type="ORF">DGAL_LOCUS17030</name>
</gene>
<dbReference type="PROSITE" id="PS50157">
    <property type="entry name" value="ZINC_FINGER_C2H2_2"/>
    <property type="match status" value="1"/>
</dbReference>
<keyword evidence="1" id="KW-0863">Zinc-finger</keyword>
<dbReference type="InterPro" id="IPR013087">
    <property type="entry name" value="Znf_C2H2_type"/>
</dbReference>
<dbReference type="OrthoDB" id="273070at2759"/>